<organism evidence="2 3">
    <name type="scientific">Qipengyuania nanhaisediminis</name>
    <dbReference type="NCBI Taxonomy" id="604088"/>
    <lineage>
        <taxon>Bacteria</taxon>
        <taxon>Pseudomonadati</taxon>
        <taxon>Pseudomonadota</taxon>
        <taxon>Alphaproteobacteria</taxon>
        <taxon>Sphingomonadales</taxon>
        <taxon>Erythrobacteraceae</taxon>
        <taxon>Qipengyuania</taxon>
    </lineage>
</organism>
<keyword evidence="1" id="KW-0732">Signal</keyword>
<reference evidence="3" key="1">
    <citation type="submission" date="2016-10" db="EMBL/GenBank/DDBJ databases">
        <authorList>
            <person name="Varghese N."/>
            <person name="Submissions S."/>
        </authorList>
    </citation>
    <scope>NUCLEOTIDE SEQUENCE [LARGE SCALE GENOMIC DNA]</scope>
    <source>
        <strain evidence="3">CGMCC 1.7715</strain>
    </source>
</reference>
<dbReference type="RefSeq" id="WP_177201887.1">
    <property type="nucleotide sequence ID" value="NZ_FOWZ01000004.1"/>
</dbReference>
<feature type="signal peptide" evidence="1">
    <location>
        <begin position="1"/>
        <end position="22"/>
    </location>
</feature>
<accession>A0A1I5PBI7</accession>
<proteinExistence type="predicted"/>
<evidence type="ECO:0000256" key="1">
    <source>
        <dbReference type="SAM" id="SignalP"/>
    </source>
</evidence>
<evidence type="ECO:0000313" key="2">
    <source>
        <dbReference type="EMBL" id="SFP31140.1"/>
    </source>
</evidence>
<dbReference type="STRING" id="604088.SAMN04488060_2272"/>
<name>A0A1I5PBI7_9SPHN</name>
<dbReference type="AlphaFoldDB" id="A0A1I5PBI7"/>
<dbReference type="Proteomes" id="UP000199331">
    <property type="component" value="Unassembled WGS sequence"/>
</dbReference>
<sequence>MNKSSFSVAALAIASIATSPLAAKESENEKSMRQIAECGYVIYQVEREGIALEYGAETWDSIVSQVSQGTGLEARPYLEMAQAKYKRMERKMGADYTFERLKKRALECNAQL</sequence>
<keyword evidence="3" id="KW-1185">Reference proteome</keyword>
<gene>
    <name evidence="2" type="ORF">SAMN04488060_2272</name>
</gene>
<evidence type="ECO:0000313" key="3">
    <source>
        <dbReference type="Proteomes" id="UP000199331"/>
    </source>
</evidence>
<evidence type="ECO:0008006" key="4">
    <source>
        <dbReference type="Google" id="ProtNLM"/>
    </source>
</evidence>
<dbReference type="EMBL" id="FOWZ01000004">
    <property type="protein sequence ID" value="SFP31140.1"/>
    <property type="molecule type" value="Genomic_DNA"/>
</dbReference>
<protein>
    <recommendedName>
        <fullName evidence="4">HdeA/HdeB family protein</fullName>
    </recommendedName>
</protein>
<feature type="chain" id="PRO_5011482110" description="HdeA/HdeB family protein" evidence="1">
    <location>
        <begin position="23"/>
        <end position="112"/>
    </location>
</feature>